<proteinExistence type="predicted"/>
<dbReference type="InterPro" id="IPR045209">
    <property type="entry name" value="Rrp5"/>
</dbReference>
<reference evidence="1 2" key="1">
    <citation type="submission" date="2020-06" db="EMBL/GenBank/DDBJ databases">
        <title>Transcriptomic and genomic resources for Thalictrum thalictroides and T. hernandezii: Facilitating candidate gene discovery in an emerging model plant lineage.</title>
        <authorList>
            <person name="Arias T."/>
            <person name="Riano-Pachon D.M."/>
            <person name="Di Stilio V.S."/>
        </authorList>
    </citation>
    <scope>NUCLEOTIDE SEQUENCE [LARGE SCALE GENOMIC DNA]</scope>
    <source>
        <strain evidence="2">cv. WT478/WT964</strain>
        <tissue evidence="1">Leaves</tissue>
    </source>
</reference>
<sequence length="331" mass="36783">MFQLDGFEMKVNPGQQLEGVVRSIDKARRVIHMSSDPDIIKDIKGISIDLLVPDMMVNARIQSTLENGIMLSFLTYFTGTVDIFHLQNIFPSATWKEEYNQHKKGIAMPNKAEVIARILFVDPLTRTVGLTMNSRLVHNNAPPSIDGLTDICVICLFCFDEPRCVVATVGALPCPSTTGRLLLLLNSLSEVKGTSSSKRAKKKSAYNVGSLVEAEITDIKPLEMQLNFGFGFRGRLHITEVTYRSFLKPSGNLLVLMEELSGNPLNISLDTISTNKVGHQTSIMEMVPEYLQASMTSPDKESKAPEWCIRGEARQEFGEKLTLSKMVLLTI</sequence>
<dbReference type="GO" id="GO:0032040">
    <property type="term" value="C:small-subunit processome"/>
    <property type="evidence" value="ECO:0007669"/>
    <property type="project" value="TreeGrafter"/>
</dbReference>
<keyword evidence="2" id="KW-1185">Reference proteome</keyword>
<accession>A0A7J6V782</accession>
<protein>
    <submittedName>
        <fullName evidence="1">rRNA biogenesis protein RRP5</fullName>
    </submittedName>
</protein>
<evidence type="ECO:0000313" key="2">
    <source>
        <dbReference type="Proteomes" id="UP000554482"/>
    </source>
</evidence>
<dbReference type="PANTHER" id="PTHR23270:SF10">
    <property type="entry name" value="PROTEIN RRP5 HOMOLOG"/>
    <property type="match status" value="1"/>
</dbReference>
<organism evidence="1 2">
    <name type="scientific">Thalictrum thalictroides</name>
    <name type="common">Rue-anemone</name>
    <name type="synonym">Anemone thalictroides</name>
    <dbReference type="NCBI Taxonomy" id="46969"/>
    <lineage>
        <taxon>Eukaryota</taxon>
        <taxon>Viridiplantae</taxon>
        <taxon>Streptophyta</taxon>
        <taxon>Embryophyta</taxon>
        <taxon>Tracheophyta</taxon>
        <taxon>Spermatophyta</taxon>
        <taxon>Magnoliopsida</taxon>
        <taxon>Ranunculales</taxon>
        <taxon>Ranunculaceae</taxon>
        <taxon>Thalictroideae</taxon>
        <taxon>Thalictrum</taxon>
    </lineage>
</organism>
<dbReference type="OrthoDB" id="1736913at2759"/>
<gene>
    <name evidence="1" type="ORF">FRX31_029971</name>
</gene>
<dbReference type="EMBL" id="JABWDY010037409">
    <property type="protein sequence ID" value="KAF5180441.1"/>
    <property type="molecule type" value="Genomic_DNA"/>
</dbReference>
<dbReference type="GO" id="GO:0003723">
    <property type="term" value="F:RNA binding"/>
    <property type="evidence" value="ECO:0007669"/>
    <property type="project" value="TreeGrafter"/>
</dbReference>
<comment type="caution">
    <text evidence="1">The sequence shown here is derived from an EMBL/GenBank/DDBJ whole genome shotgun (WGS) entry which is preliminary data.</text>
</comment>
<name>A0A7J6V782_THATH</name>
<evidence type="ECO:0000313" key="1">
    <source>
        <dbReference type="EMBL" id="KAF5180441.1"/>
    </source>
</evidence>
<dbReference type="PANTHER" id="PTHR23270">
    <property type="entry name" value="PROGRAMMED CELL DEATH PROTEIN 11 PRE-RRNA PROCESSING PROTEIN RRP5"/>
    <property type="match status" value="1"/>
</dbReference>
<dbReference type="Proteomes" id="UP000554482">
    <property type="component" value="Unassembled WGS sequence"/>
</dbReference>
<dbReference type="GO" id="GO:0006364">
    <property type="term" value="P:rRNA processing"/>
    <property type="evidence" value="ECO:0007669"/>
    <property type="project" value="InterPro"/>
</dbReference>
<dbReference type="AlphaFoldDB" id="A0A7J6V782"/>